<comment type="caution">
    <text evidence="1">The sequence shown here is derived from an EMBL/GenBank/DDBJ whole genome shotgun (WGS) entry which is preliminary data.</text>
</comment>
<dbReference type="Proteomes" id="UP001337655">
    <property type="component" value="Unassembled WGS sequence"/>
</dbReference>
<dbReference type="EMBL" id="JAVRRT010000001">
    <property type="protein sequence ID" value="KAK5175331.1"/>
    <property type="molecule type" value="Genomic_DNA"/>
</dbReference>
<evidence type="ECO:0000313" key="1">
    <source>
        <dbReference type="EMBL" id="KAK5175331.1"/>
    </source>
</evidence>
<dbReference type="GeneID" id="89921819"/>
<name>A0AAV9PMY1_9PEZI</name>
<dbReference type="AlphaFoldDB" id="A0AAV9PMY1"/>
<accession>A0AAV9PMY1</accession>
<keyword evidence="2" id="KW-1185">Reference proteome</keyword>
<dbReference type="RefSeq" id="XP_064663969.1">
    <property type="nucleotide sequence ID" value="XM_064797735.1"/>
</dbReference>
<reference evidence="1 2" key="1">
    <citation type="submission" date="2023-08" db="EMBL/GenBank/DDBJ databases">
        <title>Black Yeasts Isolated from many extreme environments.</title>
        <authorList>
            <person name="Coleine C."/>
            <person name="Stajich J.E."/>
            <person name="Selbmann L."/>
        </authorList>
    </citation>
    <scope>NUCLEOTIDE SEQUENCE [LARGE SCALE GENOMIC DNA]</scope>
    <source>
        <strain evidence="1 2">CCFEE 5935</strain>
    </source>
</reference>
<organism evidence="1 2">
    <name type="scientific">Saxophila tyrrhenica</name>
    <dbReference type="NCBI Taxonomy" id="1690608"/>
    <lineage>
        <taxon>Eukaryota</taxon>
        <taxon>Fungi</taxon>
        <taxon>Dikarya</taxon>
        <taxon>Ascomycota</taxon>
        <taxon>Pezizomycotina</taxon>
        <taxon>Dothideomycetes</taxon>
        <taxon>Dothideomycetidae</taxon>
        <taxon>Mycosphaerellales</taxon>
        <taxon>Extremaceae</taxon>
        <taxon>Saxophila</taxon>
    </lineage>
</organism>
<proteinExistence type="predicted"/>
<gene>
    <name evidence="1" type="ORF">LTR77_000469</name>
</gene>
<evidence type="ECO:0000313" key="2">
    <source>
        <dbReference type="Proteomes" id="UP001337655"/>
    </source>
</evidence>
<sequence>MPLHLLDLPPELLELAASNLDWDRNVYLTPLREWRNDLKSLSLTCRQLRQVATPIMYRHVQLDLRLDSSNSSIAQVHRQRIDTISHAMVDSTEYAEIINESPTGFRAHALALSRKLLRDVEGWEDTVPNSLGESTEDWYGLLKPAGFQLPLPTTTATAIATTGVTALNRGTTPARSQWERNKRHRNLRFQLDALTVIFLCLPPTAKSIVFDSAPAHHGGATQNQFATHVLAAAMDIFGSRLQSLTTITSDFDGTDNWKTMLRPDICGKVQALKSLKIDTNGKDRLMIKQATFLEDLHGWHALSDTLTHLALWHIAGEPYRLVGLLKGFVHAKSLYLNGIKLNPDLNARESNLVAWPAFLINVRRQMPTLAIELRNVQDCEGKALTDSAIAWLLKGAVPVGCEISPLREGKLLEDFQDFLLLWTVDDGKRGAQARKEWDESKLVDMALANRWRGQSPEVEFLTDLWDD</sequence>
<evidence type="ECO:0008006" key="3">
    <source>
        <dbReference type="Google" id="ProtNLM"/>
    </source>
</evidence>
<protein>
    <recommendedName>
        <fullName evidence="3">F-box domain-containing protein</fullName>
    </recommendedName>
</protein>